<comment type="caution">
    <text evidence="1">The sequence shown here is derived from an EMBL/GenBank/DDBJ whole genome shotgun (WGS) entry which is preliminary data.</text>
</comment>
<evidence type="ECO:0000313" key="2">
    <source>
        <dbReference type="Proteomes" id="UP000189229"/>
    </source>
</evidence>
<organism evidence="1 2">
    <name type="scientific">Mycobacterium kansasii</name>
    <dbReference type="NCBI Taxonomy" id="1768"/>
    <lineage>
        <taxon>Bacteria</taxon>
        <taxon>Bacillati</taxon>
        <taxon>Actinomycetota</taxon>
        <taxon>Actinomycetes</taxon>
        <taxon>Mycobacteriales</taxon>
        <taxon>Mycobacteriaceae</taxon>
        <taxon>Mycobacterium</taxon>
    </lineage>
</organism>
<dbReference type="AlphaFoldDB" id="A0A1V3WKF1"/>
<protein>
    <submittedName>
        <fullName evidence="1">Uncharacterized protein</fullName>
    </submittedName>
</protein>
<gene>
    <name evidence="1" type="ORF">BZL30_7884</name>
</gene>
<name>A0A1V3WKF1_MYCKA</name>
<evidence type="ECO:0000313" key="1">
    <source>
        <dbReference type="EMBL" id="OOK67322.1"/>
    </source>
</evidence>
<dbReference type="EMBL" id="MVBM01000008">
    <property type="protein sequence ID" value="OOK67322.1"/>
    <property type="molecule type" value="Genomic_DNA"/>
</dbReference>
<reference evidence="1 2" key="1">
    <citation type="submission" date="2017-02" db="EMBL/GenBank/DDBJ databases">
        <title>Complete genome sequences of Mycobacterium kansasii strains isolated from rhesus macaques.</title>
        <authorList>
            <person name="Panda A."/>
            <person name="Nagaraj S."/>
            <person name="Zhao X."/>
            <person name="Tettelin H."/>
            <person name="Detolla L.J."/>
        </authorList>
    </citation>
    <scope>NUCLEOTIDE SEQUENCE [LARGE SCALE GENOMIC DNA]</scope>
    <source>
        <strain evidence="1 2">11-3813</strain>
    </source>
</reference>
<dbReference type="Proteomes" id="UP000189229">
    <property type="component" value="Unassembled WGS sequence"/>
</dbReference>
<accession>A0A1V3WKF1</accession>
<sequence length="62" mass="6875">MIEVAWRRGFDVYIGARHQISSAHSPVNGNQIPWCAHALAFAESVQVNSCVYAFVERRCGPA</sequence>
<proteinExistence type="predicted"/>